<dbReference type="RefSeq" id="WP_075498021.1">
    <property type="nucleotide sequence ID" value="NZ_CAWRBC010000095.1"/>
</dbReference>
<reference evidence="1 2" key="1">
    <citation type="submission" date="2016-11" db="EMBL/GenBank/DDBJ databases">
        <authorList>
            <person name="Klemetsen T."/>
        </authorList>
    </citation>
    <scope>NUCLEOTIDE SEQUENCE [LARGE SCALE GENOMIC DNA]</scope>
    <source>
        <strain evidence="1">MT 2528</strain>
    </source>
</reference>
<dbReference type="SUPFAM" id="SSF52540">
    <property type="entry name" value="P-loop containing nucleoside triphosphate hydrolases"/>
    <property type="match status" value="1"/>
</dbReference>
<comment type="caution">
    <text evidence="1">The sequence shown here is derived from an EMBL/GenBank/DDBJ whole genome shotgun (WGS) entry which is preliminary data.</text>
</comment>
<organism evidence="1 2">
    <name type="scientific">Moritella viscosa</name>
    <dbReference type="NCBI Taxonomy" id="80854"/>
    <lineage>
        <taxon>Bacteria</taxon>
        <taxon>Pseudomonadati</taxon>
        <taxon>Pseudomonadota</taxon>
        <taxon>Gammaproteobacteria</taxon>
        <taxon>Alteromonadales</taxon>
        <taxon>Moritellaceae</taxon>
        <taxon>Moritella</taxon>
    </lineage>
</organism>
<gene>
    <name evidence="1" type="ORF">MT2528_4039</name>
</gene>
<dbReference type="InterPro" id="IPR027417">
    <property type="entry name" value="P-loop_NTPase"/>
</dbReference>
<evidence type="ECO:0000313" key="2">
    <source>
        <dbReference type="Proteomes" id="UP000182660"/>
    </source>
</evidence>
<dbReference type="PANTHER" id="PTHR13696:SF96">
    <property type="entry name" value="COBQ_COBB_MIND_PARA NUCLEOTIDE BINDING DOMAIN-CONTAINING PROTEIN"/>
    <property type="match status" value="1"/>
</dbReference>
<name>A0ABY1HKJ2_9GAMM</name>
<dbReference type="CDD" id="cd02042">
    <property type="entry name" value="ParAB_family"/>
    <property type="match status" value="1"/>
</dbReference>
<dbReference type="Gene3D" id="3.40.50.300">
    <property type="entry name" value="P-loop containing nucleotide triphosphate hydrolases"/>
    <property type="match status" value="1"/>
</dbReference>
<dbReference type="InterPro" id="IPR050678">
    <property type="entry name" value="DNA_Partitioning_ATPase"/>
</dbReference>
<protein>
    <submittedName>
        <fullName evidence="1">Plasmid partitioning protein</fullName>
    </submittedName>
</protein>
<proteinExistence type="predicted"/>
<dbReference type="PIRSF" id="PIRSF009320">
    <property type="entry name" value="Nuc_binding_HP_1000"/>
    <property type="match status" value="1"/>
</dbReference>
<dbReference type="EMBL" id="FPLJ01000100">
    <property type="protein sequence ID" value="SGZ00509.1"/>
    <property type="molecule type" value="Genomic_DNA"/>
</dbReference>
<dbReference type="Proteomes" id="UP000182660">
    <property type="component" value="Unassembled WGS sequence"/>
</dbReference>
<keyword evidence="2" id="KW-1185">Reference proteome</keyword>
<evidence type="ECO:0000313" key="1">
    <source>
        <dbReference type="EMBL" id="SGZ00509.1"/>
    </source>
</evidence>
<dbReference type="PANTHER" id="PTHR13696">
    <property type="entry name" value="P-LOOP CONTAINING NUCLEOSIDE TRIPHOSPHATE HYDROLASE"/>
    <property type="match status" value="1"/>
</dbReference>
<accession>A0ABY1HKJ2</accession>
<sequence>MIVAVAHQKGGCSKTTLAINIAVELNVSDCFDLDLAKGGTTGISWLAKLRENAGHKKLQVTPINHKEDLIKAIESDHDEKIMIMDLGGLDSDVNRIALAYADLVITPANESSLEVGGLIEFSRMIKEVDSLTGRDIKIHVIAARTHYAKKKWDSLTNTCSKRDNLIFSGISMPQYTDYADSLAEGQTVLEYNAKGNAAKHMRVILEYIKNALK</sequence>